<sequence>MTPETRWEFELGKNLGSAFEFDYRPRCAPDSSKSIQAMYETDHIWTPVAELIRRLSGLTDVVFQCPSQFPPCLLRVVHDHKKITRLHLRTWFLRSLNYDSWVVEDPHELALIRSPTLYSIWLCPERRRPRDPNSIYHQSEAVSQMLTTKGLAPNLRELRRCQSKDLAPQQYAFFFRAEESDKKPLEKGTRVLALRNLQLVGRFSKRNGVGYGEPFDNRQLANWQARINFSTLESLALSMHLHRSALRNLSALAFPALTNDDNVLGSPNHTLKMLRLAPIVDQYGLHRINGSLVQRKQQLTEEQILELGKRYPFVEDLSISVKRSMGDADEVGRYKAIGRSFRKLKILFLDLDASPSSPLVYRFGRSNAHIALPTAATHFQDNFGRQPAPGELRHYYTNAHIMEAMVNAALGSDLAKAIFDTIFQANWEGVPERAPPHFRLGDWGRALQRAYVVDNRGLRGTRVRNWPDGEYH</sequence>
<dbReference type="EMBL" id="JAULSY010000070">
    <property type="protein sequence ID" value="KAK0667551.1"/>
    <property type="molecule type" value="Genomic_DNA"/>
</dbReference>
<proteinExistence type="predicted"/>
<organism evidence="1 2">
    <name type="scientific">Cercophora samala</name>
    <dbReference type="NCBI Taxonomy" id="330535"/>
    <lineage>
        <taxon>Eukaryota</taxon>
        <taxon>Fungi</taxon>
        <taxon>Dikarya</taxon>
        <taxon>Ascomycota</taxon>
        <taxon>Pezizomycotina</taxon>
        <taxon>Sordariomycetes</taxon>
        <taxon>Sordariomycetidae</taxon>
        <taxon>Sordariales</taxon>
        <taxon>Lasiosphaeriaceae</taxon>
        <taxon>Cercophora</taxon>
    </lineage>
</organism>
<evidence type="ECO:0000313" key="2">
    <source>
        <dbReference type="Proteomes" id="UP001174997"/>
    </source>
</evidence>
<reference evidence="1" key="1">
    <citation type="submission" date="2023-06" db="EMBL/GenBank/DDBJ databases">
        <title>Genome-scale phylogeny and comparative genomics of the fungal order Sordariales.</title>
        <authorList>
            <consortium name="Lawrence Berkeley National Laboratory"/>
            <person name="Hensen N."/>
            <person name="Bonometti L."/>
            <person name="Westerberg I."/>
            <person name="Brannstrom I.O."/>
            <person name="Guillou S."/>
            <person name="Cros-Aarteil S."/>
            <person name="Calhoun S."/>
            <person name="Haridas S."/>
            <person name="Kuo A."/>
            <person name="Mondo S."/>
            <person name="Pangilinan J."/>
            <person name="Riley R."/>
            <person name="Labutti K."/>
            <person name="Andreopoulos B."/>
            <person name="Lipzen A."/>
            <person name="Chen C."/>
            <person name="Yanf M."/>
            <person name="Daum C."/>
            <person name="Ng V."/>
            <person name="Clum A."/>
            <person name="Steindorff A."/>
            <person name="Ohm R."/>
            <person name="Martin F."/>
            <person name="Silar P."/>
            <person name="Natvig D."/>
            <person name="Lalanne C."/>
            <person name="Gautier V."/>
            <person name="Ament-Velasquez S.L."/>
            <person name="Kruys A."/>
            <person name="Hutchinson M.I."/>
            <person name="Powell A.J."/>
            <person name="Barry K."/>
            <person name="Miller A.N."/>
            <person name="Grigoriev I.V."/>
            <person name="Debuchy R."/>
            <person name="Gladieux P."/>
            <person name="Thoren M.H."/>
            <person name="Johannesson H."/>
        </authorList>
    </citation>
    <scope>NUCLEOTIDE SEQUENCE</scope>
    <source>
        <strain evidence="1">CBS 307.81</strain>
    </source>
</reference>
<comment type="caution">
    <text evidence="1">The sequence shown here is derived from an EMBL/GenBank/DDBJ whole genome shotgun (WGS) entry which is preliminary data.</text>
</comment>
<dbReference type="Proteomes" id="UP001174997">
    <property type="component" value="Unassembled WGS sequence"/>
</dbReference>
<gene>
    <name evidence="1" type="ORF">QBC41DRAFT_395855</name>
</gene>
<protein>
    <submittedName>
        <fullName evidence="1">Uncharacterized protein</fullName>
    </submittedName>
</protein>
<evidence type="ECO:0000313" key="1">
    <source>
        <dbReference type="EMBL" id="KAK0667551.1"/>
    </source>
</evidence>
<keyword evidence="2" id="KW-1185">Reference proteome</keyword>
<dbReference type="AlphaFoldDB" id="A0AA39ZAX8"/>
<name>A0AA39ZAX8_9PEZI</name>
<accession>A0AA39ZAX8</accession>